<keyword evidence="5" id="KW-0812">Transmembrane</keyword>
<evidence type="ECO:0000256" key="1">
    <source>
        <dbReference type="ARBA" id="ARBA00022448"/>
    </source>
</evidence>
<accession>A0ABD3IUK7</accession>
<keyword evidence="3" id="KW-0630">Potassium</keyword>
<comment type="caution">
    <text evidence="6">The sequence shown here is derived from an EMBL/GenBank/DDBJ whole genome shotgun (WGS) entry which is preliminary data.</text>
</comment>
<keyword evidence="4" id="KW-0406">Ion transport</keyword>
<keyword evidence="2" id="KW-0633">Potassium transport</keyword>
<keyword evidence="5" id="KW-1133">Transmembrane helix</keyword>
<evidence type="ECO:0000256" key="3">
    <source>
        <dbReference type="ARBA" id="ARBA00022958"/>
    </source>
</evidence>
<evidence type="ECO:0000256" key="2">
    <source>
        <dbReference type="ARBA" id="ARBA00022538"/>
    </source>
</evidence>
<dbReference type="EMBL" id="JBJKBG010000010">
    <property type="protein sequence ID" value="KAL3717834.1"/>
    <property type="molecule type" value="Genomic_DNA"/>
</dbReference>
<evidence type="ECO:0000256" key="4">
    <source>
        <dbReference type="ARBA" id="ARBA00023065"/>
    </source>
</evidence>
<organism evidence="6 7">
    <name type="scientific">Eucalyptus globulus</name>
    <name type="common">Tasmanian blue gum</name>
    <dbReference type="NCBI Taxonomy" id="34317"/>
    <lineage>
        <taxon>Eukaryota</taxon>
        <taxon>Viridiplantae</taxon>
        <taxon>Streptophyta</taxon>
        <taxon>Embryophyta</taxon>
        <taxon>Tracheophyta</taxon>
        <taxon>Spermatophyta</taxon>
        <taxon>Magnoliopsida</taxon>
        <taxon>eudicotyledons</taxon>
        <taxon>Gunneridae</taxon>
        <taxon>Pentapetalae</taxon>
        <taxon>rosids</taxon>
        <taxon>malvids</taxon>
        <taxon>Myrtales</taxon>
        <taxon>Myrtaceae</taxon>
        <taxon>Myrtoideae</taxon>
        <taxon>Eucalypteae</taxon>
        <taxon>Eucalyptus</taxon>
    </lineage>
</organism>
<gene>
    <name evidence="6" type="ORF">ACJRO7_003043</name>
</gene>
<dbReference type="Proteomes" id="UP001634007">
    <property type="component" value="Unassembled WGS sequence"/>
</dbReference>
<evidence type="ECO:0000256" key="5">
    <source>
        <dbReference type="SAM" id="Phobius"/>
    </source>
</evidence>
<feature type="transmembrane region" description="Helical" evidence="5">
    <location>
        <begin position="20"/>
        <end position="38"/>
    </location>
</feature>
<dbReference type="InterPro" id="IPR050794">
    <property type="entry name" value="CPA2_transporter"/>
</dbReference>
<keyword evidence="1" id="KW-0813">Transport</keyword>
<reference evidence="6 7" key="1">
    <citation type="submission" date="2024-11" db="EMBL/GenBank/DDBJ databases">
        <title>Chromosome-level genome assembly of Eucalyptus globulus Labill. provides insights into its genome evolution.</title>
        <authorList>
            <person name="Li X."/>
        </authorList>
    </citation>
    <scope>NUCLEOTIDE SEQUENCE [LARGE SCALE GENOMIC DNA]</scope>
    <source>
        <strain evidence="6">CL2024</strain>
        <tissue evidence="6">Fresh tender leaves</tissue>
    </source>
</reference>
<evidence type="ECO:0000313" key="6">
    <source>
        <dbReference type="EMBL" id="KAL3717834.1"/>
    </source>
</evidence>
<sequence>MWGILRDRTNNRLNYLLTRLNLAPIAVFTVIKACHLVLRGIGMTKLAWFLLTGVTIDISMVLMTGENGLYAGVASSLMPLRLGLLGVVKHGASKTPCPVIACLLDDLKILNSELGRLGLSSELITDMLSTFLQLITTSAISGVNADKHLTAIRRVVGVLVYLAFVIENVYVFAIILYFLASSVIFHFAGISSFLAPFILANLVDKLDCFTTGVLLPLFITTRVMKAIFSEIHFGRDIVQVSSSMVPSLVLNLPKRDTRILNILNLLDAICLTKELTVALYGLHLFELIGRASRLYSHRMHKRTLIRSLYLENIVTAYSHYGQDHWDVVSAYVFTAFSLPRLMGKDICMLALDKLASFIAYLFIISGPRTIPGIGGQRRRILNSSALEGAPPSVGILVDCGRLGCSHSLLSSEQEALTLANRMANGTNITCSITNWDKMYDSEILNDVNNGSIGNRNVLYMREVGFFEWSEFLELVVIGDLLATTDVRVDFQSWAYNNRRFRPKMGRRCRSIWGCI</sequence>
<dbReference type="PANTHER" id="PTHR32468">
    <property type="entry name" value="CATION/H + ANTIPORTER"/>
    <property type="match status" value="1"/>
</dbReference>
<feature type="transmembrane region" description="Helical" evidence="5">
    <location>
        <begin position="155"/>
        <end position="178"/>
    </location>
</feature>
<dbReference type="PANTHER" id="PTHR32468:SF17">
    <property type="entry name" value="CATION_H(+) ANTIPORTER 4"/>
    <property type="match status" value="1"/>
</dbReference>
<keyword evidence="5" id="KW-0472">Membrane</keyword>
<keyword evidence="7" id="KW-1185">Reference proteome</keyword>
<dbReference type="AlphaFoldDB" id="A0ABD3IUK7"/>
<dbReference type="GO" id="GO:0006813">
    <property type="term" value="P:potassium ion transport"/>
    <property type="evidence" value="ECO:0007669"/>
    <property type="project" value="UniProtKB-KW"/>
</dbReference>
<proteinExistence type="predicted"/>
<evidence type="ECO:0000313" key="7">
    <source>
        <dbReference type="Proteomes" id="UP001634007"/>
    </source>
</evidence>
<protein>
    <submittedName>
        <fullName evidence="6">Uncharacterized protein</fullName>
    </submittedName>
</protein>
<feature type="transmembrane region" description="Helical" evidence="5">
    <location>
        <begin position="184"/>
        <end position="203"/>
    </location>
</feature>
<name>A0ABD3IUK7_EUCGL</name>